<dbReference type="PANTHER" id="PTHR34078">
    <property type="entry name" value="EXPRESSED PROTEIN"/>
    <property type="match status" value="1"/>
</dbReference>
<dbReference type="AlphaFoldDB" id="A0A8J4Q252"/>
<gene>
    <name evidence="3" type="ORF">CYY_001268</name>
</gene>
<feature type="region of interest" description="Disordered" evidence="1">
    <location>
        <begin position="1"/>
        <end position="34"/>
    </location>
</feature>
<keyword evidence="4" id="KW-1185">Reference proteome</keyword>
<evidence type="ECO:0000313" key="3">
    <source>
        <dbReference type="EMBL" id="KAF2077419.1"/>
    </source>
</evidence>
<name>A0A8J4Q252_9MYCE</name>
<feature type="transmembrane region" description="Helical" evidence="2">
    <location>
        <begin position="153"/>
        <end position="174"/>
    </location>
</feature>
<accession>A0A8J4Q252</accession>
<dbReference type="EMBL" id="AJWJ01000029">
    <property type="protein sequence ID" value="KAF2077419.1"/>
    <property type="molecule type" value="Genomic_DNA"/>
</dbReference>
<dbReference type="PANTHER" id="PTHR34078:SF7">
    <property type="entry name" value="TRANSMEMBRANE PROTEIN"/>
    <property type="match status" value="1"/>
</dbReference>
<feature type="transmembrane region" description="Helical" evidence="2">
    <location>
        <begin position="120"/>
        <end position="141"/>
    </location>
</feature>
<proteinExistence type="predicted"/>
<evidence type="ECO:0000313" key="4">
    <source>
        <dbReference type="Proteomes" id="UP000695562"/>
    </source>
</evidence>
<dbReference type="Proteomes" id="UP000695562">
    <property type="component" value="Unassembled WGS sequence"/>
</dbReference>
<reference evidence="3" key="1">
    <citation type="submission" date="2020-01" db="EMBL/GenBank/DDBJ databases">
        <title>Development of genomics and gene disruption for Polysphondylium violaceum indicates a role for the polyketide synthase stlB in stalk morphogenesis.</title>
        <authorList>
            <person name="Narita B."/>
            <person name="Kawabe Y."/>
            <person name="Kin K."/>
            <person name="Saito T."/>
            <person name="Gibbs R."/>
            <person name="Kuspa A."/>
            <person name="Muzny D."/>
            <person name="Queller D."/>
            <person name="Richards S."/>
            <person name="Strassman J."/>
            <person name="Sucgang R."/>
            <person name="Worley K."/>
            <person name="Schaap P."/>
        </authorList>
    </citation>
    <scope>NUCLEOTIDE SEQUENCE</scope>
    <source>
        <strain evidence="3">QSvi11</strain>
    </source>
</reference>
<keyword evidence="2" id="KW-1133">Transmembrane helix</keyword>
<evidence type="ECO:0000256" key="1">
    <source>
        <dbReference type="SAM" id="MobiDB-lite"/>
    </source>
</evidence>
<protein>
    <submittedName>
        <fullName evidence="3">Uncharacterized protein</fullName>
    </submittedName>
</protein>
<organism evidence="3 4">
    <name type="scientific">Polysphondylium violaceum</name>
    <dbReference type="NCBI Taxonomy" id="133409"/>
    <lineage>
        <taxon>Eukaryota</taxon>
        <taxon>Amoebozoa</taxon>
        <taxon>Evosea</taxon>
        <taxon>Eumycetozoa</taxon>
        <taxon>Dictyostelia</taxon>
        <taxon>Dictyosteliales</taxon>
        <taxon>Dictyosteliaceae</taxon>
        <taxon>Polysphondylium</taxon>
    </lineage>
</organism>
<keyword evidence="2" id="KW-0812">Transmembrane</keyword>
<keyword evidence="2" id="KW-0472">Membrane</keyword>
<evidence type="ECO:0000256" key="2">
    <source>
        <dbReference type="SAM" id="Phobius"/>
    </source>
</evidence>
<sequence length="184" mass="20320">MAFDSQQQAQSQQQQQPLLAPQQPQQVAQQPQQVAQQPIPYSEAQYAAPVGYQYGAAPYNGSANFAPLPSQQQQPQNGNYYPVYQGQYVQPGYVNNYQPAPVIVERHSGSTTSGRDTTGALIIFVCGFFLSCVWLAGCMYFRSREPLARGLGILSVCLFLIGVIVAIIVLSVMLSNTNSYYYYN</sequence>
<comment type="caution">
    <text evidence="3">The sequence shown here is derived from an EMBL/GenBank/DDBJ whole genome shotgun (WGS) entry which is preliminary data.</text>
</comment>
<dbReference type="OrthoDB" id="21174at2759"/>